<sequence length="63" mass="7040">MIQLPAGEVIRTKLVRLFYFVGAGGVCAFGINKWKDLERKSMIQKQQQQQLNGPSMGNQSNSV</sequence>
<feature type="transmembrane region" description="Helical" evidence="1">
    <location>
        <begin position="14"/>
        <end position="32"/>
    </location>
</feature>
<evidence type="ECO:0000313" key="3">
    <source>
        <dbReference type="Proteomes" id="UP001632038"/>
    </source>
</evidence>
<dbReference type="AlphaFoldDB" id="A0ABD3D5S3"/>
<keyword evidence="1" id="KW-1133">Transmembrane helix</keyword>
<proteinExistence type="predicted"/>
<keyword evidence="1" id="KW-0812">Transmembrane</keyword>
<evidence type="ECO:0000256" key="1">
    <source>
        <dbReference type="SAM" id="Phobius"/>
    </source>
</evidence>
<keyword evidence="1" id="KW-0472">Membrane</keyword>
<evidence type="ECO:0000313" key="2">
    <source>
        <dbReference type="EMBL" id="KAL3636931.1"/>
    </source>
</evidence>
<reference evidence="3" key="1">
    <citation type="journal article" date="2024" name="IScience">
        <title>Strigolactones Initiate the Formation of Haustorium-like Structures in Castilleja.</title>
        <authorList>
            <person name="Buerger M."/>
            <person name="Peterson D."/>
            <person name="Chory J."/>
        </authorList>
    </citation>
    <scope>NUCLEOTIDE SEQUENCE [LARGE SCALE GENOMIC DNA]</scope>
</reference>
<evidence type="ECO:0008006" key="4">
    <source>
        <dbReference type="Google" id="ProtNLM"/>
    </source>
</evidence>
<organism evidence="2 3">
    <name type="scientific">Castilleja foliolosa</name>
    <dbReference type="NCBI Taxonomy" id="1961234"/>
    <lineage>
        <taxon>Eukaryota</taxon>
        <taxon>Viridiplantae</taxon>
        <taxon>Streptophyta</taxon>
        <taxon>Embryophyta</taxon>
        <taxon>Tracheophyta</taxon>
        <taxon>Spermatophyta</taxon>
        <taxon>Magnoliopsida</taxon>
        <taxon>eudicotyledons</taxon>
        <taxon>Gunneridae</taxon>
        <taxon>Pentapetalae</taxon>
        <taxon>asterids</taxon>
        <taxon>lamiids</taxon>
        <taxon>Lamiales</taxon>
        <taxon>Orobanchaceae</taxon>
        <taxon>Pedicularideae</taxon>
        <taxon>Castillejinae</taxon>
        <taxon>Castilleja</taxon>
    </lineage>
</organism>
<comment type="caution">
    <text evidence="2">The sequence shown here is derived from an EMBL/GenBank/DDBJ whole genome shotgun (WGS) entry which is preliminary data.</text>
</comment>
<gene>
    <name evidence="2" type="ORF">CASFOL_019230</name>
</gene>
<accession>A0ABD3D5S3</accession>
<name>A0ABD3D5S3_9LAMI</name>
<protein>
    <recommendedName>
        <fullName evidence="4">Transmembrane protein</fullName>
    </recommendedName>
</protein>
<dbReference type="Proteomes" id="UP001632038">
    <property type="component" value="Unassembled WGS sequence"/>
</dbReference>
<keyword evidence="3" id="KW-1185">Reference proteome</keyword>
<dbReference type="EMBL" id="JAVIJP010000026">
    <property type="protein sequence ID" value="KAL3636931.1"/>
    <property type="molecule type" value="Genomic_DNA"/>
</dbReference>